<keyword evidence="1" id="KW-0678">Repressor</keyword>
<keyword evidence="3" id="KW-0238">DNA-binding</keyword>
<organism evidence="7 8">
    <name type="scientific">Micromonospora tarensis</name>
    <dbReference type="NCBI Taxonomy" id="2806100"/>
    <lineage>
        <taxon>Bacteria</taxon>
        <taxon>Bacillati</taxon>
        <taxon>Actinomycetota</taxon>
        <taxon>Actinomycetes</taxon>
        <taxon>Micromonosporales</taxon>
        <taxon>Micromonosporaceae</taxon>
        <taxon>Micromonospora</taxon>
    </lineage>
</organism>
<dbReference type="InterPro" id="IPR009061">
    <property type="entry name" value="DNA-bd_dom_put_sf"/>
</dbReference>
<dbReference type="EMBL" id="JAEVHL010000068">
    <property type="protein sequence ID" value="MBM0276734.1"/>
    <property type="molecule type" value="Genomic_DNA"/>
</dbReference>
<evidence type="ECO:0000256" key="2">
    <source>
        <dbReference type="ARBA" id="ARBA00023015"/>
    </source>
</evidence>
<feature type="domain" description="HTH merR-type" evidence="6">
    <location>
        <begin position="47"/>
        <end position="112"/>
    </location>
</feature>
<dbReference type="Gene3D" id="1.10.1660.10">
    <property type="match status" value="1"/>
</dbReference>
<evidence type="ECO:0000313" key="7">
    <source>
        <dbReference type="EMBL" id="MBM0276734.1"/>
    </source>
</evidence>
<evidence type="ECO:0000256" key="5">
    <source>
        <dbReference type="SAM" id="MobiDB-lite"/>
    </source>
</evidence>
<dbReference type="InterPro" id="IPR047057">
    <property type="entry name" value="MerR_fam"/>
</dbReference>
<dbReference type="Pfam" id="PF13411">
    <property type="entry name" value="MerR_1"/>
    <property type="match status" value="1"/>
</dbReference>
<evidence type="ECO:0000256" key="3">
    <source>
        <dbReference type="ARBA" id="ARBA00023125"/>
    </source>
</evidence>
<evidence type="ECO:0000313" key="8">
    <source>
        <dbReference type="Proteomes" id="UP000622245"/>
    </source>
</evidence>
<dbReference type="SUPFAM" id="SSF46955">
    <property type="entry name" value="Putative DNA-binding domain"/>
    <property type="match status" value="1"/>
</dbReference>
<keyword evidence="4" id="KW-0804">Transcription</keyword>
<evidence type="ECO:0000256" key="4">
    <source>
        <dbReference type="ARBA" id="ARBA00023163"/>
    </source>
</evidence>
<dbReference type="PROSITE" id="PS00552">
    <property type="entry name" value="HTH_MERR_1"/>
    <property type="match status" value="1"/>
</dbReference>
<dbReference type="Proteomes" id="UP000622245">
    <property type="component" value="Unassembled WGS sequence"/>
</dbReference>
<gene>
    <name evidence="7" type="ORF">JM949_15580</name>
</gene>
<name>A0ABS1YHQ5_9ACTN</name>
<evidence type="ECO:0000259" key="6">
    <source>
        <dbReference type="PROSITE" id="PS50937"/>
    </source>
</evidence>
<keyword evidence="8" id="KW-1185">Reference proteome</keyword>
<dbReference type="PROSITE" id="PS50937">
    <property type="entry name" value="HTH_MERR_2"/>
    <property type="match status" value="1"/>
</dbReference>
<dbReference type="SMART" id="SM00422">
    <property type="entry name" value="HTH_MERR"/>
    <property type="match status" value="1"/>
</dbReference>
<keyword evidence="2" id="KW-0805">Transcription regulation</keyword>
<proteinExistence type="predicted"/>
<comment type="caution">
    <text evidence="7">The sequence shown here is derived from an EMBL/GenBank/DDBJ whole genome shotgun (WGS) entry which is preliminary data.</text>
</comment>
<dbReference type="PANTHER" id="PTHR30204:SF69">
    <property type="entry name" value="MERR-FAMILY TRANSCRIPTIONAL REGULATOR"/>
    <property type="match status" value="1"/>
</dbReference>
<dbReference type="PANTHER" id="PTHR30204">
    <property type="entry name" value="REDOX-CYCLING DRUG-SENSING TRANSCRIPTIONAL ACTIVATOR SOXR"/>
    <property type="match status" value="1"/>
</dbReference>
<dbReference type="PRINTS" id="PR00040">
    <property type="entry name" value="HTHMERR"/>
</dbReference>
<accession>A0ABS1YHQ5</accession>
<evidence type="ECO:0000256" key="1">
    <source>
        <dbReference type="ARBA" id="ARBA00022491"/>
    </source>
</evidence>
<feature type="region of interest" description="Disordered" evidence="5">
    <location>
        <begin position="17"/>
        <end position="44"/>
    </location>
</feature>
<protein>
    <submittedName>
        <fullName evidence="7">MerR family transcriptional regulator</fullName>
    </submittedName>
</protein>
<dbReference type="InterPro" id="IPR000551">
    <property type="entry name" value="MerR-type_HTH_dom"/>
</dbReference>
<reference evidence="7 8" key="1">
    <citation type="submission" date="2021-01" db="EMBL/GenBank/DDBJ databases">
        <title>Draft genome sequence of Micromonospora sp. strain STR1s_6.</title>
        <authorList>
            <person name="Karlyshev A."/>
            <person name="Jawad R."/>
        </authorList>
    </citation>
    <scope>NUCLEOTIDE SEQUENCE [LARGE SCALE GENOMIC DNA]</scope>
    <source>
        <strain evidence="7 8">STR1S-6</strain>
    </source>
</reference>
<sequence length="190" mass="20032">MEVRVPESHEGVLDAIAQRAQPPGPLPTVRTNSTSPSGPDGHWLRSGQLAAVAGVNPQTLRYYERRGLLGAPRRSPGGHRLYAAESVARLRIIKTAQRLGFTLDEVADLLDAGRRRHPAGSGLAGRVTAKIAEVERSLADLTATRDALRAAVAAGCDDLSVCADSPCCPLPFPEAAHPAEAVHPADASTR</sequence>